<dbReference type="KEGG" id="tng:GSTEN00005676G001"/>
<feature type="non-terminal residue" evidence="1">
    <location>
        <position position="50"/>
    </location>
</feature>
<reference evidence="1" key="1">
    <citation type="journal article" date="2004" name="Nature">
        <title>Genome duplication in the teleost fish Tetraodon nigroviridis reveals the early vertebrate proto-karyotype.</title>
        <authorList>
            <person name="Jaillon O."/>
            <person name="Aury J.-M."/>
            <person name="Brunet F."/>
            <person name="Petit J.-L."/>
            <person name="Stange-Thomann N."/>
            <person name="Mauceli E."/>
            <person name="Bouneau L."/>
            <person name="Fischer C."/>
            <person name="Ozouf-Costaz C."/>
            <person name="Bernot A."/>
            <person name="Nicaud S."/>
            <person name="Jaffe D."/>
            <person name="Fisher S."/>
            <person name="Lutfalla G."/>
            <person name="Dossat C."/>
            <person name="Segurens B."/>
            <person name="Dasilva C."/>
            <person name="Salanoubat M."/>
            <person name="Levy M."/>
            <person name="Boudet N."/>
            <person name="Castellano S."/>
            <person name="Anthouard V."/>
            <person name="Jubin C."/>
            <person name="Castelli V."/>
            <person name="Katinka M."/>
            <person name="Vacherie B."/>
            <person name="Biemont C."/>
            <person name="Skalli Z."/>
            <person name="Cattolico L."/>
            <person name="Poulain J."/>
            <person name="De Berardinis V."/>
            <person name="Cruaud C."/>
            <person name="Duprat S."/>
            <person name="Brottier P."/>
            <person name="Coutanceau J.-P."/>
            <person name="Gouzy J."/>
            <person name="Parra G."/>
            <person name="Lardier G."/>
            <person name="Chapple C."/>
            <person name="McKernan K.J."/>
            <person name="McEwan P."/>
            <person name="Bosak S."/>
            <person name="Kellis M."/>
            <person name="Volff J.-N."/>
            <person name="Guigo R."/>
            <person name="Zody M.C."/>
            <person name="Mesirov J."/>
            <person name="Lindblad-Toh K."/>
            <person name="Birren B."/>
            <person name="Nusbaum C."/>
            <person name="Kahn D."/>
            <person name="Robinson-Rechavi M."/>
            <person name="Laudet V."/>
            <person name="Schachter V."/>
            <person name="Quetier F."/>
            <person name="Saurin W."/>
            <person name="Scarpelli C."/>
            <person name="Wincker P."/>
            <person name="Lander E.S."/>
            <person name="Weissenbach J."/>
            <person name="Roest Crollius H."/>
        </authorList>
    </citation>
    <scope>NUCLEOTIDE SEQUENCE [LARGE SCALE GENOMIC DNA]</scope>
</reference>
<dbReference type="EMBL" id="CAAE01008085">
    <property type="protein sequence ID" value="CAF91119.1"/>
    <property type="molecule type" value="Genomic_DNA"/>
</dbReference>
<evidence type="ECO:0000313" key="1">
    <source>
        <dbReference type="EMBL" id="CAF91119.1"/>
    </source>
</evidence>
<accession>Q4T7L3</accession>
<dbReference type="AlphaFoldDB" id="Q4T7L3"/>
<organism evidence="1">
    <name type="scientific">Tetraodon nigroviridis</name>
    <name type="common">Spotted green pufferfish</name>
    <name type="synonym">Chelonodon nigroviridis</name>
    <dbReference type="NCBI Taxonomy" id="99883"/>
    <lineage>
        <taxon>Eukaryota</taxon>
        <taxon>Metazoa</taxon>
        <taxon>Chordata</taxon>
        <taxon>Craniata</taxon>
        <taxon>Vertebrata</taxon>
        <taxon>Euteleostomi</taxon>
        <taxon>Actinopterygii</taxon>
        <taxon>Neopterygii</taxon>
        <taxon>Teleostei</taxon>
        <taxon>Neoteleostei</taxon>
        <taxon>Acanthomorphata</taxon>
        <taxon>Eupercaria</taxon>
        <taxon>Tetraodontiformes</taxon>
        <taxon>Tetradontoidea</taxon>
        <taxon>Tetraodontidae</taxon>
        <taxon>Tetraodon</taxon>
    </lineage>
</organism>
<proteinExistence type="predicted"/>
<dbReference type="OrthoDB" id="9325096at2759"/>
<name>Q4T7L3_TETNG</name>
<protein>
    <submittedName>
        <fullName evidence="1">(spotted green pufferfish) hypothetical protein</fullName>
    </submittedName>
</protein>
<reference evidence="1" key="2">
    <citation type="submission" date="2004-02" db="EMBL/GenBank/DDBJ databases">
        <authorList>
            <consortium name="Genoscope"/>
            <consortium name="Whitehead Institute Centre for Genome Research"/>
        </authorList>
    </citation>
    <scope>NUCLEOTIDE SEQUENCE</scope>
</reference>
<comment type="caution">
    <text evidence="1">The sequence shown here is derived from an EMBL/GenBank/DDBJ whole genome shotgun (WGS) entry which is preliminary data.</text>
</comment>
<sequence>WKPKTMNVSQLGSNLHVVFEQAPSSFGFALYYLYYKLRQDGPFKLQRCKP</sequence>
<dbReference type="HOGENOM" id="CLU_024846_0_0_1"/>
<feature type="non-terminal residue" evidence="1">
    <location>
        <position position="1"/>
    </location>
</feature>
<gene>
    <name evidence="1" type="ORF">GSTENG00005676001</name>
</gene>